<dbReference type="Pfam" id="PF00028">
    <property type="entry name" value="Cadherin"/>
    <property type="match status" value="2"/>
</dbReference>
<gene>
    <name evidence="14" type="ORF">GEV33_014869</name>
</gene>
<evidence type="ECO:0000259" key="13">
    <source>
        <dbReference type="PROSITE" id="PS50268"/>
    </source>
</evidence>
<dbReference type="GO" id="GO:0007156">
    <property type="term" value="P:homophilic cell adhesion via plasma membrane adhesion molecules"/>
    <property type="evidence" value="ECO:0007669"/>
    <property type="project" value="InterPro"/>
</dbReference>
<dbReference type="CDD" id="cd11304">
    <property type="entry name" value="Cadherin_repeat"/>
    <property type="match status" value="2"/>
</dbReference>
<evidence type="ECO:0000256" key="6">
    <source>
        <dbReference type="ARBA" id="ARBA00022837"/>
    </source>
</evidence>
<dbReference type="GO" id="GO:0034332">
    <property type="term" value="P:adherens junction organization"/>
    <property type="evidence" value="ECO:0007669"/>
    <property type="project" value="TreeGrafter"/>
</dbReference>
<evidence type="ECO:0000256" key="7">
    <source>
        <dbReference type="ARBA" id="ARBA00022889"/>
    </source>
</evidence>
<reference evidence="14" key="1">
    <citation type="journal article" date="2020" name="J Insects Food Feed">
        <title>The yellow mealworm (Tenebrio molitor) genome: a resource for the emerging insects as food and feed industry.</title>
        <authorList>
            <person name="Eriksson T."/>
            <person name="Andere A."/>
            <person name="Kelstrup H."/>
            <person name="Emery V."/>
            <person name="Picard C."/>
        </authorList>
    </citation>
    <scope>NUCLEOTIDE SEQUENCE</scope>
    <source>
        <strain evidence="14">Stoneville</strain>
        <tissue evidence="14">Whole head</tissue>
    </source>
</reference>
<dbReference type="GO" id="GO:0005912">
    <property type="term" value="C:adherens junction"/>
    <property type="evidence" value="ECO:0007669"/>
    <property type="project" value="TreeGrafter"/>
</dbReference>
<dbReference type="GO" id="GO:0007043">
    <property type="term" value="P:cell-cell junction assembly"/>
    <property type="evidence" value="ECO:0007669"/>
    <property type="project" value="TreeGrafter"/>
</dbReference>
<dbReference type="InterPro" id="IPR039808">
    <property type="entry name" value="Cadherin"/>
</dbReference>
<protein>
    <recommendedName>
        <fullName evidence="13">Cadherin domain-containing protein</fullName>
    </recommendedName>
</protein>
<dbReference type="InterPro" id="IPR015919">
    <property type="entry name" value="Cadherin-like_sf"/>
</dbReference>
<keyword evidence="15" id="KW-1185">Reference proteome</keyword>
<evidence type="ECO:0000256" key="5">
    <source>
        <dbReference type="ARBA" id="ARBA00022737"/>
    </source>
</evidence>
<comment type="caution">
    <text evidence="14">The sequence shown here is derived from an EMBL/GenBank/DDBJ whole genome shotgun (WGS) entry which is preliminary data.</text>
</comment>
<name>A0A8J6L688_TENMO</name>
<proteinExistence type="predicted"/>
<evidence type="ECO:0000313" key="14">
    <source>
        <dbReference type="EMBL" id="KAH0807922.1"/>
    </source>
</evidence>
<evidence type="ECO:0000256" key="3">
    <source>
        <dbReference type="ARBA" id="ARBA00022692"/>
    </source>
</evidence>
<organism evidence="14 15">
    <name type="scientific">Tenebrio molitor</name>
    <name type="common">Yellow mealworm beetle</name>
    <dbReference type="NCBI Taxonomy" id="7067"/>
    <lineage>
        <taxon>Eukaryota</taxon>
        <taxon>Metazoa</taxon>
        <taxon>Ecdysozoa</taxon>
        <taxon>Arthropoda</taxon>
        <taxon>Hexapoda</taxon>
        <taxon>Insecta</taxon>
        <taxon>Pterygota</taxon>
        <taxon>Neoptera</taxon>
        <taxon>Endopterygota</taxon>
        <taxon>Coleoptera</taxon>
        <taxon>Polyphaga</taxon>
        <taxon>Cucujiformia</taxon>
        <taxon>Tenebrionidae</taxon>
        <taxon>Tenebrio</taxon>
    </lineage>
</organism>
<evidence type="ECO:0000256" key="12">
    <source>
        <dbReference type="PROSITE-ProRule" id="PRU00043"/>
    </source>
</evidence>
<accession>A0A8J6L688</accession>
<reference evidence="14" key="2">
    <citation type="submission" date="2021-08" db="EMBL/GenBank/DDBJ databases">
        <authorList>
            <person name="Eriksson T."/>
        </authorList>
    </citation>
    <scope>NUCLEOTIDE SEQUENCE</scope>
    <source>
        <strain evidence="14">Stoneville</strain>
        <tissue evidence="14">Whole head</tissue>
    </source>
</reference>
<sequence length="464" mass="52110">MLSPAQTSPDFPLSIASHPNPTESFLPSRQPFPILGRNFLLKVKFETCRKRICTWGAVEEVKGGCGGCSRLTEYCGQAPSASLYIREVPGFSTPSHRGISHITDKTNAGSVSNSKYLPPSFRTHEKALESLSSPYPFKGGNERCTLSCSRLQQISKNRIETTNVAYPEKQRDGQGSRVVQKYFFEKLSGTISVKLCKTSFNHQNAIDRSRSVHRFDRKITVEWLPRLYIHHHRRMVQITVLDKNDSPPSFKDTPLHYSISEDLGPGQSVATVRADDPDTIGKLEYTLIRGDDGHFVLDKNTGVLSLVDSLDRETKDVYKLTVRASDGNQHTDTVLTVQVSVVRFYGENLRYGQWLDSRASRPFQITDTNDNPPAFLESAYSFDIPENAPRGSRVGQIKATDPDLDTNAHLTYTVISDWANDVFSLNPQTGVFTLTSRLDYEEVGDGVHENRTNERQVHGLFMLF</sequence>
<dbReference type="GO" id="GO:0005509">
    <property type="term" value="F:calcium ion binding"/>
    <property type="evidence" value="ECO:0007669"/>
    <property type="project" value="UniProtKB-UniRule"/>
</dbReference>
<dbReference type="PANTHER" id="PTHR24027:SF422">
    <property type="entry name" value="CADHERIN DOMAIN-CONTAINING PROTEIN"/>
    <property type="match status" value="1"/>
</dbReference>
<dbReference type="SUPFAM" id="SSF49313">
    <property type="entry name" value="Cadherin-like"/>
    <property type="match status" value="2"/>
</dbReference>
<dbReference type="GO" id="GO:0048589">
    <property type="term" value="P:developmental growth"/>
    <property type="evidence" value="ECO:0007669"/>
    <property type="project" value="UniProtKB-ARBA"/>
</dbReference>
<evidence type="ECO:0000256" key="1">
    <source>
        <dbReference type="ARBA" id="ARBA00004251"/>
    </source>
</evidence>
<dbReference type="PANTHER" id="PTHR24027">
    <property type="entry name" value="CADHERIN-23"/>
    <property type="match status" value="1"/>
</dbReference>
<dbReference type="EMBL" id="JABDTM020029526">
    <property type="protein sequence ID" value="KAH0807922.1"/>
    <property type="molecule type" value="Genomic_DNA"/>
</dbReference>
<dbReference type="GO" id="GO:0001736">
    <property type="term" value="P:establishment of planar polarity"/>
    <property type="evidence" value="ECO:0007669"/>
    <property type="project" value="UniProtKB-ARBA"/>
</dbReference>
<keyword evidence="6 12" id="KW-0106">Calcium</keyword>
<dbReference type="Proteomes" id="UP000719412">
    <property type="component" value="Unassembled WGS sequence"/>
</dbReference>
<keyword evidence="5" id="KW-0677">Repeat</keyword>
<keyword evidence="3" id="KW-0812">Transmembrane</keyword>
<dbReference type="PRINTS" id="PR00205">
    <property type="entry name" value="CADHERIN"/>
</dbReference>
<evidence type="ECO:0000256" key="4">
    <source>
        <dbReference type="ARBA" id="ARBA00022729"/>
    </source>
</evidence>
<keyword evidence="8" id="KW-1133">Transmembrane helix</keyword>
<dbReference type="GO" id="GO:0045296">
    <property type="term" value="F:cadherin binding"/>
    <property type="evidence" value="ECO:0007669"/>
    <property type="project" value="TreeGrafter"/>
</dbReference>
<dbReference type="GO" id="GO:0016477">
    <property type="term" value="P:cell migration"/>
    <property type="evidence" value="ECO:0007669"/>
    <property type="project" value="TreeGrafter"/>
</dbReference>
<feature type="domain" description="Cadherin" evidence="13">
    <location>
        <begin position="251"/>
        <end position="375"/>
    </location>
</feature>
<dbReference type="AlphaFoldDB" id="A0A8J6L688"/>
<dbReference type="Gene3D" id="2.60.40.60">
    <property type="entry name" value="Cadherins"/>
    <property type="match status" value="2"/>
</dbReference>
<keyword evidence="10" id="KW-1015">Disulfide bond</keyword>
<evidence type="ECO:0000256" key="8">
    <source>
        <dbReference type="ARBA" id="ARBA00022989"/>
    </source>
</evidence>
<keyword evidence="4" id="KW-0732">Signal</keyword>
<dbReference type="GO" id="GO:0007163">
    <property type="term" value="P:establishment or maintenance of cell polarity"/>
    <property type="evidence" value="ECO:0007669"/>
    <property type="project" value="UniProtKB-ARBA"/>
</dbReference>
<evidence type="ECO:0000256" key="9">
    <source>
        <dbReference type="ARBA" id="ARBA00023136"/>
    </source>
</evidence>
<keyword evidence="7" id="KW-0130">Cell adhesion</keyword>
<evidence type="ECO:0000256" key="2">
    <source>
        <dbReference type="ARBA" id="ARBA00022536"/>
    </source>
</evidence>
<evidence type="ECO:0000313" key="15">
    <source>
        <dbReference type="Proteomes" id="UP000719412"/>
    </source>
</evidence>
<dbReference type="InterPro" id="IPR002126">
    <property type="entry name" value="Cadherin-like_dom"/>
</dbReference>
<dbReference type="GO" id="GO:0000902">
    <property type="term" value="P:cell morphogenesis"/>
    <property type="evidence" value="ECO:0007669"/>
    <property type="project" value="TreeGrafter"/>
</dbReference>
<dbReference type="GO" id="GO:0016342">
    <property type="term" value="C:catenin complex"/>
    <property type="evidence" value="ECO:0007669"/>
    <property type="project" value="TreeGrafter"/>
</dbReference>
<evidence type="ECO:0000256" key="11">
    <source>
        <dbReference type="ARBA" id="ARBA00023180"/>
    </source>
</evidence>
<dbReference type="GO" id="GO:0007424">
    <property type="term" value="P:open tracheal system development"/>
    <property type="evidence" value="ECO:0007669"/>
    <property type="project" value="UniProtKB-ARBA"/>
</dbReference>
<evidence type="ECO:0000256" key="10">
    <source>
        <dbReference type="ARBA" id="ARBA00023157"/>
    </source>
</evidence>
<keyword evidence="9" id="KW-0472">Membrane</keyword>
<dbReference type="FunFam" id="2.60.40.60:FF:000032">
    <property type="entry name" value="FAT atypical cadherin 1"/>
    <property type="match status" value="1"/>
</dbReference>
<dbReference type="GO" id="GO:0030855">
    <property type="term" value="P:epithelial cell differentiation"/>
    <property type="evidence" value="ECO:0007669"/>
    <property type="project" value="UniProtKB-ARBA"/>
</dbReference>
<comment type="subcellular location">
    <subcellularLocation>
        <location evidence="1">Cell membrane</location>
        <topology evidence="1">Single-pass type I membrane protein</topology>
    </subcellularLocation>
</comment>
<feature type="domain" description="Cadherin" evidence="13">
    <location>
        <begin position="376"/>
        <end position="442"/>
    </location>
</feature>
<dbReference type="GO" id="GO:0008104">
    <property type="term" value="P:intracellular protein localization"/>
    <property type="evidence" value="ECO:0007669"/>
    <property type="project" value="UniProtKB-ARBA"/>
</dbReference>
<dbReference type="GO" id="GO:0016339">
    <property type="term" value="P:calcium-dependent cell-cell adhesion via plasma membrane cell adhesion molecules"/>
    <property type="evidence" value="ECO:0007669"/>
    <property type="project" value="TreeGrafter"/>
</dbReference>
<keyword evidence="2" id="KW-0245">EGF-like domain</keyword>
<dbReference type="GO" id="GO:0008013">
    <property type="term" value="F:beta-catenin binding"/>
    <property type="evidence" value="ECO:0007669"/>
    <property type="project" value="TreeGrafter"/>
</dbReference>
<keyword evidence="11" id="KW-0325">Glycoprotein</keyword>
<dbReference type="GO" id="GO:0044331">
    <property type="term" value="P:cell-cell adhesion mediated by cadherin"/>
    <property type="evidence" value="ECO:0007669"/>
    <property type="project" value="TreeGrafter"/>
</dbReference>
<dbReference type="PROSITE" id="PS50268">
    <property type="entry name" value="CADHERIN_2"/>
    <property type="match status" value="2"/>
</dbReference>
<dbReference type="SMART" id="SM00112">
    <property type="entry name" value="CA"/>
    <property type="match status" value="2"/>
</dbReference>